<dbReference type="InterPro" id="IPR036574">
    <property type="entry name" value="Scorpion_toxin-like_sf"/>
</dbReference>
<dbReference type="GO" id="GO:0006952">
    <property type="term" value="P:defense response"/>
    <property type="evidence" value="ECO:0007669"/>
    <property type="project" value="InterPro"/>
</dbReference>
<evidence type="ECO:0000256" key="2">
    <source>
        <dbReference type="ARBA" id="ARBA00023157"/>
    </source>
</evidence>
<evidence type="ECO:0000259" key="4">
    <source>
        <dbReference type="Pfam" id="PF00304"/>
    </source>
</evidence>
<dbReference type="Proteomes" id="UP000623129">
    <property type="component" value="Unassembled WGS sequence"/>
</dbReference>
<dbReference type="PANTHER" id="PTHR33147:SF39">
    <property type="entry name" value="DRO1 PROTEIN-RELATED"/>
    <property type="match status" value="1"/>
</dbReference>
<dbReference type="EMBL" id="SWLB01000012">
    <property type="protein sequence ID" value="KAF3331277.1"/>
    <property type="molecule type" value="Genomic_DNA"/>
</dbReference>
<comment type="caution">
    <text evidence="5">The sequence shown here is derived from an EMBL/GenBank/DDBJ whole genome shotgun (WGS) entry which is preliminary data.</text>
</comment>
<dbReference type="AlphaFoldDB" id="A0A833R1S0"/>
<dbReference type="Gene3D" id="3.30.30.10">
    <property type="entry name" value="Knottin, scorpion toxin-like"/>
    <property type="match status" value="1"/>
</dbReference>
<keyword evidence="2" id="KW-1015">Disulfide bond</keyword>
<keyword evidence="6" id="KW-1185">Reference proteome</keyword>
<evidence type="ECO:0000313" key="6">
    <source>
        <dbReference type="Proteomes" id="UP000623129"/>
    </source>
</evidence>
<evidence type="ECO:0000256" key="1">
    <source>
        <dbReference type="ARBA" id="ARBA00022729"/>
    </source>
</evidence>
<dbReference type="OrthoDB" id="683455at2759"/>
<dbReference type="PANTHER" id="PTHR33147">
    <property type="entry name" value="DEFENSIN-LIKE PROTEIN 1"/>
    <property type="match status" value="1"/>
</dbReference>
<organism evidence="5 6">
    <name type="scientific">Carex littledalei</name>
    <dbReference type="NCBI Taxonomy" id="544730"/>
    <lineage>
        <taxon>Eukaryota</taxon>
        <taxon>Viridiplantae</taxon>
        <taxon>Streptophyta</taxon>
        <taxon>Embryophyta</taxon>
        <taxon>Tracheophyta</taxon>
        <taxon>Spermatophyta</taxon>
        <taxon>Magnoliopsida</taxon>
        <taxon>Liliopsida</taxon>
        <taxon>Poales</taxon>
        <taxon>Cyperaceae</taxon>
        <taxon>Cyperoideae</taxon>
        <taxon>Cariceae</taxon>
        <taxon>Carex</taxon>
        <taxon>Carex subgen. Euthyceras</taxon>
    </lineage>
</organism>
<feature type="chain" id="PRO_5032656904" evidence="3">
    <location>
        <begin position="29"/>
        <end position="113"/>
    </location>
</feature>
<keyword evidence="1 3" id="KW-0732">Signal</keyword>
<name>A0A833R1S0_9POAL</name>
<accession>A0A833R1S0</accession>
<evidence type="ECO:0000256" key="3">
    <source>
        <dbReference type="SAM" id="SignalP"/>
    </source>
</evidence>
<evidence type="ECO:0000313" key="5">
    <source>
        <dbReference type="EMBL" id="KAF3331277.1"/>
    </source>
</evidence>
<dbReference type="InterPro" id="IPR008176">
    <property type="entry name" value="Defensin_plant"/>
</dbReference>
<feature type="signal peptide" evidence="3">
    <location>
        <begin position="1"/>
        <end position="28"/>
    </location>
</feature>
<proteinExistence type="predicted"/>
<sequence>MENAQRLFPAFVLLLLLLASSVTIPSIALETEMGVPSVEARICETPSAKFKHICMSSANCASICGSEGFVGGKCQGARMRILTVKFINMHLYMRLISFEIHNRTKMLLLQLDT</sequence>
<dbReference type="InterPro" id="IPR003614">
    <property type="entry name" value="Knottins"/>
</dbReference>
<protein>
    <submittedName>
        <fullName evidence="5">Defensin SD2</fullName>
    </submittedName>
</protein>
<dbReference type="PRINTS" id="PR00288">
    <property type="entry name" value="PUROTHIONIN"/>
</dbReference>
<gene>
    <name evidence="5" type="ORF">FCM35_KLT02683</name>
</gene>
<dbReference type="Pfam" id="PF00304">
    <property type="entry name" value="Gamma-thionin"/>
    <property type="match status" value="1"/>
</dbReference>
<feature type="domain" description="Knottins-like" evidence="4">
    <location>
        <begin position="41"/>
        <end position="80"/>
    </location>
</feature>
<dbReference type="SUPFAM" id="SSF57095">
    <property type="entry name" value="Scorpion toxin-like"/>
    <property type="match status" value="1"/>
</dbReference>
<reference evidence="5" key="1">
    <citation type="submission" date="2020-01" db="EMBL/GenBank/DDBJ databases">
        <title>Genome sequence of Kobresia littledalei, the first chromosome-level genome in the family Cyperaceae.</title>
        <authorList>
            <person name="Qu G."/>
        </authorList>
    </citation>
    <scope>NUCLEOTIDE SEQUENCE</scope>
    <source>
        <strain evidence="5">C.B.Clarke</strain>
        <tissue evidence="5">Leaf</tissue>
    </source>
</reference>